<sequence length="77" mass="9108">MSKPNTVKIVKKINANEQPKAMYKMRRHIDSIKDMQQYTHNNNGNANHQRKVFTILQATAIKQQPKKAQHQQQQRQQ</sequence>
<name>A0A811UJC2_CERCA</name>
<dbReference type="EMBL" id="CAJHJT010000012">
    <property type="protein sequence ID" value="CAD6998914.1"/>
    <property type="molecule type" value="Genomic_DNA"/>
</dbReference>
<proteinExistence type="predicted"/>
<keyword evidence="2" id="KW-1185">Reference proteome</keyword>
<dbReference type="AlphaFoldDB" id="A0A811UJC2"/>
<gene>
    <name evidence="1" type="ORF">CCAP1982_LOCUS7461</name>
</gene>
<comment type="caution">
    <text evidence="1">The sequence shown here is derived from an EMBL/GenBank/DDBJ whole genome shotgun (WGS) entry which is preliminary data.</text>
</comment>
<accession>A0A811UJC2</accession>
<evidence type="ECO:0000313" key="2">
    <source>
        <dbReference type="Proteomes" id="UP000606786"/>
    </source>
</evidence>
<dbReference type="Proteomes" id="UP000606786">
    <property type="component" value="Unassembled WGS sequence"/>
</dbReference>
<evidence type="ECO:0000313" key="1">
    <source>
        <dbReference type="EMBL" id="CAD6998914.1"/>
    </source>
</evidence>
<reference evidence="1" key="1">
    <citation type="submission" date="2020-11" db="EMBL/GenBank/DDBJ databases">
        <authorList>
            <person name="Whitehead M."/>
        </authorList>
    </citation>
    <scope>NUCLEOTIDE SEQUENCE</scope>
    <source>
        <strain evidence="1">EGII</strain>
    </source>
</reference>
<organism evidence="1 2">
    <name type="scientific">Ceratitis capitata</name>
    <name type="common">Mediterranean fruit fly</name>
    <name type="synonym">Tephritis capitata</name>
    <dbReference type="NCBI Taxonomy" id="7213"/>
    <lineage>
        <taxon>Eukaryota</taxon>
        <taxon>Metazoa</taxon>
        <taxon>Ecdysozoa</taxon>
        <taxon>Arthropoda</taxon>
        <taxon>Hexapoda</taxon>
        <taxon>Insecta</taxon>
        <taxon>Pterygota</taxon>
        <taxon>Neoptera</taxon>
        <taxon>Endopterygota</taxon>
        <taxon>Diptera</taxon>
        <taxon>Brachycera</taxon>
        <taxon>Muscomorpha</taxon>
        <taxon>Tephritoidea</taxon>
        <taxon>Tephritidae</taxon>
        <taxon>Ceratitis</taxon>
        <taxon>Ceratitis</taxon>
    </lineage>
</organism>
<protein>
    <submittedName>
        <fullName evidence="1">(Mediterranean fruit fly) hypothetical protein</fullName>
    </submittedName>
</protein>